<dbReference type="Pfam" id="PF05402">
    <property type="entry name" value="PqqD"/>
    <property type="match status" value="1"/>
</dbReference>
<evidence type="ECO:0000256" key="1">
    <source>
        <dbReference type="ARBA" id="ARBA00004886"/>
    </source>
</evidence>
<accession>A0ABT8SGI4</accession>
<dbReference type="EMBL" id="JAUKVY010000041">
    <property type="protein sequence ID" value="MDO1537468.1"/>
    <property type="molecule type" value="Genomic_DNA"/>
</dbReference>
<dbReference type="NCBIfam" id="TIGR03859">
    <property type="entry name" value="PQQ_PqqD"/>
    <property type="match status" value="1"/>
</dbReference>
<dbReference type="Proteomes" id="UP001169027">
    <property type="component" value="Unassembled WGS sequence"/>
</dbReference>
<organism evidence="4 5">
    <name type="scientific">Variovorax ginsengisoli</name>
    <dbReference type="NCBI Taxonomy" id="363844"/>
    <lineage>
        <taxon>Bacteria</taxon>
        <taxon>Pseudomonadati</taxon>
        <taxon>Pseudomonadota</taxon>
        <taxon>Betaproteobacteria</taxon>
        <taxon>Burkholderiales</taxon>
        <taxon>Comamonadaceae</taxon>
        <taxon>Variovorax</taxon>
    </lineage>
</organism>
<evidence type="ECO:0000256" key="2">
    <source>
        <dbReference type="ARBA" id="ARBA00011741"/>
    </source>
</evidence>
<protein>
    <submittedName>
        <fullName evidence="4">Pyrroloquinoline quinone biosynthesis peptide chaperone PqqD</fullName>
    </submittedName>
</protein>
<dbReference type="InterPro" id="IPR041881">
    <property type="entry name" value="PqqD_sf"/>
</dbReference>
<dbReference type="Gene3D" id="1.10.10.1150">
    <property type="entry name" value="Coenzyme PQQ synthesis protein D (PqqD)"/>
    <property type="match status" value="1"/>
</dbReference>
<gene>
    <name evidence="4" type="primary">pqqD</name>
    <name evidence="4" type="ORF">Q2T77_35025</name>
</gene>
<comment type="subunit">
    <text evidence="2">Monomer. Interacts with PqqE.</text>
</comment>
<reference evidence="4" key="1">
    <citation type="submission" date="2023-06" db="EMBL/GenBank/DDBJ databases">
        <authorList>
            <person name="Jiang Y."/>
            <person name="Liu Q."/>
        </authorList>
    </citation>
    <scope>NUCLEOTIDE SEQUENCE</scope>
    <source>
        <strain evidence="4">CGMCC 1.12090</strain>
    </source>
</reference>
<name>A0ABT8SGI4_9BURK</name>
<evidence type="ECO:0000256" key="3">
    <source>
        <dbReference type="ARBA" id="ARBA00022905"/>
    </source>
</evidence>
<dbReference type="RefSeq" id="WP_301815886.1">
    <property type="nucleotide sequence ID" value="NZ_JAUJZH010000041.1"/>
</dbReference>
<dbReference type="InterPro" id="IPR008792">
    <property type="entry name" value="PQQD"/>
</dbReference>
<sequence>MITPDAHPRMSALYRMQFEPTQDSWVLLYPEGMVRLNAPAAEILQRCDGRRSVDEIVTELEIAFAPTPLRDDVVDFLSQALQRGWLQEARP</sequence>
<comment type="pathway">
    <text evidence="1">Cofactor biosynthesis; pyrroloquinoline quinone biosynthesis.</text>
</comment>
<proteinExistence type="predicted"/>
<evidence type="ECO:0000313" key="4">
    <source>
        <dbReference type="EMBL" id="MDO1537468.1"/>
    </source>
</evidence>
<keyword evidence="5" id="KW-1185">Reference proteome</keyword>
<evidence type="ECO:0000313" key="5">
    <source>
        <dbReference type="Proteomes" id="UP001169027"/>
    </source>
</evidence>
<dbReference type="InterPro" id="IPR022479">
    <property type="entry name" value="PqqD_bac"/>
</dbReference>
<comment type="caution">
    <text evidence="4">The sequence shown here is derived from an EMBL/GenBank/DDBJ whole genome shotgun (WGS) entry which is preliminary data.</text>
</comment>
<keyword evidence="3" id="KW-0884">PQQ biosynthesis</keyword>